<name>A0A285BZX2_9PROT</name>
<gene>
    <name evidence="1" type="ORF">SAMN06296273_2091</name>
</gene>
<organism evidence="1 2">
    <name type="scientific">Nitrosomonas ureae</name>
    <dbReference type="NCBI Taxonomy" id="44577"/>
    <lineage>
        <taxon>Bacteria</taxon>
        <taxon>Pseudomonadati</taxon>
        <taxon>Pseudomonadota</taxon>
        <taxon>Betaproteobacteria</taxon>
        <taxon>Nitrosomonadales</taxon>
        <taxon>Nitrosomonadaceae</taxon>
        <taxon>Nitrosomonas</taxon>
    </lineage>
</organism>
<reference evidence="1 2" key="1">
    <citation type="submission" date="2017-08" db="EMBL/GenBank/DDBJ databases">
        <authorList>
            <person name="de Groot N.N."/>
        </authorList>
    </citation>
    <scope>NUCLEOTIDE SEQUENCE [LARGE SCALE GENOMIC DNA]</scope>
    <source>
        <strain evidence="1 2">Nm15</strain>
    </source>
</reference>
<evidence type="ECO:0000313" key="2">
    <source>
        <dbReference type="Proteomes" id="UP000242498"/>
    </source>
</evidence>
<accession>A0A285BZX2</accession>
<proteinExistence type="predicted"/>
<protein>
    <submittedName>
        <fullName evidence="1">Uncharacterized protein</fullName>
    </submittedName>
</protein>
<dbReference type="AlphaFoldDB" id="A0A285BZX2"/>
<sequence>MQEICRSSLNDFEHGHLAKEAKSEILKGVHQAAKSKSASACHKSKSIPTITNVVHIVTKWGDEYEMKKGEMKF</sequence>
<dbReference type="Proteomes" id="UP000242498">
    <property type="component" value="Chromosome I"/>
</dbReference>
<dbReference type="EMBL" id="LT907782">
    <property type="protein sequence ID" value="SNX60625.1"/>
    <property type="molecule type" value="Genomic_DNA"/>
</dbReference>
<evidence type="ECO:0000313" key="1">
    <source>
        <dbReference type="EMBL" id="SNX60625.1"/>
    </source>
</evidence>